<gene>
    <name evidence="3" type="ORF">KQI68_06745</name>
</gene>
<evidence type="ECO:0000256" key="2">
    <source>
        <dbReference type="SAM" id="Phobius"/>
    </source>
</evidence>
<evidence type="ECO:0000313" key="3">
    <source>
        <dbReference type="EMBL" id="MBU5669536.1"/>
    </source>
</evidence>
<dbReference type="RefSeq" id="WP_216549369.1">
    <property type="nucleotide sequence ID" value="NZ_JAHLQO010000004.1"/>
</dbReference>
<sequence length="363" mass="43304">MGILDITILLVYGLVIIGAIYILYDAYKVDKRQKPYINNTPLWYYERRPVENKEPTEADIEKIEEKMRKRLLEALEKADDEIKEQKSMKTIEDFKKILMGDGFIFNDKYENDERLLTIAKNGEENLTVVLEINIQTKAVLIVYSDYDIENTTHIRLMHKILHLSTLLRMRNKKGSEANKTTENEHEDNKEDNQSKIKTIEDFKNKMEDYGFEFNDEYERNDRILTVVKHKELDITLVLEMNTKENMVLIIYSDIDYRNDEHIEIMNRVLALMNQLSRNKLLEKKINEETISKKYPNHYYINGRNTLDIIKDIVNNNAKSINEGVYLFNVLKYLIRYRHKNKAEDLKKSKNYLEWLIKEVEKED</sequence>
<keyword evidence="2" id="KW-0812">Transmembrane</keyword>
<comment type="caution">
    <text evidence="3">The sequence shown here is derived from an EMBL/GenBank/DDBJ whole genome shotgun (WGS) entry which is preliminary data.</text>
</comment>
<keyword evidence="4" id="KW-1185">Reference proteome</keyword>
<evidence type="ECO:0000256" key="1">
    <source>
        <dbReference type="SAM" id="MobiDB-lite"/>
    </source>
</evidence>
<name>A0ABS6FHT7_9FIRM</name>
<dbReference type="Proteomes" id="UP000783742">
    <property type="component" value="Unassembled WGS sequence"/>
</dbReference>
<evidence type="ECO:0000313" key="4">
    <source>
        <dbReference type="Proteomes" id="UP000783742"/>
    </source>
</evidence>
<dbReference type="Pfam" id="PF11753">
    <property type="entry name" value="DUF3310"/>
    <property type="match status" value="1"/>
</dbReference>
<keyword evidence="2" id="KW-0472">Membrane</keyword>
<feature type="region of interest" description="Disordered" evidence="1">
    <location>
        <begin position="173"/>
        <end position="195"/>
    </location>
</feature>
<proteinExistence type="predicted"/>
<dbReference type="EMBL" id="JAHLQO010000004">
    <property type="protein sequence ID" value="MBU5669536.1"/>
    <property type="molecule type" value="Genomic_DNA"/>
</dbReference>
<feature type="transmembrane region" description="Helical" evidence="2">
    <location>
        <begin position="6"/>
        <end position="24"/>
    </location>
</feature>
<accession>A0ABS6FHT7</accession>
<organism evidence="3 4">
    <name type="scientific">Peptoniphilus ovalis</name>
    <dbReference type="NCBI Taxonomy" id="2841503"/>
    <lineage>
        <taxon>Bacteria</taxon>
        <taxon>Bacillati</taxon>
        <taxon>Bacillota</taxon>
        <taxon>Tissierellia</taxon>
        <taxon>Tissierellales</taxon>
        <taxon>Peptoniphilaceae</taxon>
        <taxon>Peptoniphilus</taxon>
    </lineage>
</organism>
<reference evidence="3 4" key="1">
    <citation type="submission" date="2021-06" db="EMBL/GenBank/DDBJ databases">
        <authorList>
            <person name="Sun Q."/>
            <person name="Li D."/>
        </authorList>
    </citation>
    <scope>NUCLEOTIDE SEQUENCE [LARGE SCALE GENOMIC DNA]</scope>
    <source>
        <strain evidence="3 4">MSJ-1</strain>
    </source>
</reference>
<keyword evidence="2" id="KW-1133">Transmembrane helix</keyword>
<dbReference type="InterPro" id="IPR021739">
    <property type="entry name" value="SaV-like"/>
</dbReference>
<protein>
    <submittedName>
        <fullName evidence="3">DUF3310 domain-containing protein</fullName>
    </submittedName>
</protein>